<dbReference type="SMART" id="SM00849">
    <property type="entry name" value="Lactamase_B"/>
    <property type="match status" value="1"/>
</dbReference>
<dbReference type="InterPro" id="IPR036866">
    <property type="entry name" value="RibonucZ/Hydroxyglut_hydro"/>
</dbReference>
<feature type="signal peptide" evidence="1">
    <location>
        <begin position="1"/>
        <end position="21"/>
    </location>
</feature>
<evidence type="ECO:0000256" key="1">
    <source>
        <dbReference type="SAM" id="SignalP"/>
    </source>
</evidence>
<dbReference type="Gene3D" id="3.60.15.10">
    <property type="entry name" value="Ribonuclease Z/Hydroxyacylglutathione hydrolase-like"/>
    <property type="match status" value="1"/>
</dbReference>
<protein>
    <submittedName>
        <fullName evidence="3">Metallo-beta-lactamase domain protein</fullName>
    </submittedName>
</protein>
<keyword evidence="4" id="KW-1185">Reference proteome</keyword>
<feature type="chain" id="PRO_5038638663" evidence="1">
    <location>
        <begin position="22"/>
        <end position="288"/>
    </location>
</feature>
<dbReference type="Proteomes" id="UP000004259">
    <property type="component" value="Unassembled WGS sequence"/>
</dbReference>
<dbReference type="Pfam" id="PF00753">
    <property type="entry name" value="Lactamase_B"/>
    <property type="match status" value="1"/>
</dbReference>
<dbReference type="InterPro" id="IPR052159">
    <property type="entry name" value="Competence_DNA_uptake"/>
</dbReference>
<accession>E9SGV2</accession>
<dbReference type="EMBL" id="ADKM02000130">
    <property type="protein sequence ID" value="EGC01489.1"/>
    <property type="molecule type" value="Genomic_DNA"/>
</dbReference>
<sequence>MKTLKKYFCIMLAGMTALLSGCGSKSEKVDIADIGEGLTIYSFNAGKADAHLIYNDEWAVLIDCGEKGFGKTIVSYMEENNISKLDYLIITHFDKDHVGGAAKVLKNCEVGSVLQSNLPKESDEYDNYLEALEIAQKTAETVRERYSFTLGDAEFTVDPPQQEVYENDDSNNSSLITEVTLGEVNMLFTGDAENDRLEEYTSSVNKVYKYVKVPHHGRWQDSNTDFANKVKAEIAVITSSDEEPEDEETIKAFEDNGAEVFITRNGAVRAKCDGKNIAAEYVTEETVE</sequence>
<dbReference type="SUPFAM" id="SSF56281">
    <property type="entry name" value="Metallo-hydrolase/oxidoreductase"/>
    <property type="match status" value="1"/>
</dbReference>
<dbReference type="PANTHER" id="PTHR30619">
    <property type="entry name" value="DNA INTERNALIZATION/COMPETENCE PROTEIN COMEC/REC2"/>
    <property type="match status" value="1"/>
</dbReference>
<keyword evidence="1" id="KW-0732">Signal</keyword>
<comment type="caution">
    <text evidence="3">The sequence shown here is derived from an EMBL/GenBank/DDBJ whole genome shotgun (WGS) entry which is preliminary data.</text>
</comment>
<dbReference type="InterPro" id="IPR035681">
    <property type="entry name" value="ComA-like_MBL"/>
</dbReference>
<evidence type="ECO:0000313" key="3">
    <source>
        <dbReference type="EMBL" id="EGC01489.1"/>
    </source>
</evidence>
<proteinExistence type="predicted"/>
<dbReference type="OrthoDB" id="9761531at2"/>
<organism evidence="3 4">
    <name type="scientific">Ruminococcus albus 8</name>
    <dbReference type="NCBI Taxonomy" id="246199"/>
    <lineage>
        <taxon>Bacteria</taxon>
        <taxon>Bacillati</taxon>
        <taxon>Bacillota</taxon>
        <taxon>Clostridia</taxon>
        <taxon>Eubacteriales</taxon>
        <taxon>Oscillospiraceae</taxon>
        <taxon>Ruminococcus</taxon>
    </lineage>
</organism>
<dbReference type="STRING" id="246199.CUS_7479"/>
<evidence type="ECO:0000313" key="4">
    <source>
        <dbReference type="Proteomes" id="UP000004259"/>
    </source>
</evidence>
<dbReference type="RefSeq" id="WP_002853098.1">
    <property type="nucleotide sequence ID" value="NZ_ADKM02000130.1"/>
</dbReference>
<dbReference type="PANTHER" id="PTHR30619:SF7">
    <property type="entry name" value="BETA-LACTAMASE DOMAIN PROTEIN"/>
    <property type="match status" value="1"/>
</dbReference>
<dbReference type="eggNOG" id="COG2333">
    <property type="taxonomic scope" value="Bacteria"/>
</dbReference>
<feature type="domain" description="Metallo-beta-lactamase" evidence="2">
    <location>
        <begin position="47"/>
        <end position="216"/>
    </location>
</feature>
<dbReference type="PROSITE" id="PS51257">
    <property type="entry name" value="PROKAR_LIPOPROTEIN"/>
    <property type="match status" value="1"/>
</dbReference>
<name>E9SGV2_RUMAL</name>
<dbReference type="InterPro" id="IPR001279">
    <property type="entry name" value="Metallo-B-lactamas"/>
</dbReference>
<gene>
    <name evidence="3" type="ORF">CUS_7479</name>
</gene>
<dbReference type="CDD" id="cd07731">
    <property type="entry name" value="ComA-like_MBL-fold"/>
    <property type="match status" value="1"/>
</dbReference>
<evidence type="ECO:0000259" key="2">
    <source>
        <dbReference type="SMART" id="SM00849"/>
    </source>
</evidence>
<dbReference type="AlphaFoldDB" id="E9SGV2"/>
<reference evidence="3 4" key="1">
    <citation type="submission" date="2011-02" db="EMBL/GenBank/DDBJ databases">
        <authorList>
            <person name="Nelson K.E."/>
            <person name="Sutton G."/>
            <person name="Torralba M."/>
            <person name="Durkin S."/>
            <person name="Harkins D."/>
            <person name="Montgomery R."/>
            <person name="Ziemer C."/>
            <person name="Klaassens E."/>
            <person name="Ocuiv P."/>
            <person name="Morrison M."/>
        </authorList>
    </citation>
    <scope>NUCLEOTIDE SEQUENCE [LARGE SCALE GENOMIC DNA]</scope>
    <source>
        <strain evidence="3 4">8</strain>
    </source>
</reference>